<keyword evidence="1" id="KW-1133">Transmembrane helix</keyword>
<accession>A0A0H3K7Q9</accession>
<dbReference type="eggNOG" id="ENOG502ZBTP">
    <property type="taxonomic scope" value="Bacteria"/>
</dbReference>
<feature type="transmembrane region" description="Helical" evidence="1">
    <location>
        <begin position="33"/>
        <end position="54"/>
    </location>
</feature>
<proteinExistence type="predicted"/>
<reference evidence="2 3" key="1">
    <citation type="journal article" date="2007" name="Photosyn. Res.">
        <title>Complete nucleotide sequence of the freshwater unicellular cyanobacterium Synechococcus elongatus PCC 6301 chromosome: gene content and organization.</title>
        <authorList>
            <person name="Sugita C."/>
            <person name="Ogata K."/>
            <person name="Shikata M."/>
            <person name="Jikuya H."/>
            <person name="Takano J."/>
            <person name="Furumichi M."/>
            <person name="Kanehisa M."/>
            <person name="Omata T."/>
            <person name="Sugiura M."/>
            <person name="Sugita M."/>
        </authorList>
    </citation>
    <scope>NUCLEOTIDE SEQUENCE [LARGE SCALE GENOMIC DNA]</scope>
    <source>
        <strain evidence="3">ATCC 27144 / PCC 6301 / SAUG 1402/1</strain>
    </source>
</reference>
<dbReference type="RefSeq" id="WP_011244267.1">
    <property type="nucleotide sequence ID" value="NC_006576.1"/>
</dbReference>
<dbReference type="AlphaFoldDB" id="A0A0H3K7Q9"/>
<feature type="transmembrane region" description="Helical" evidence="1">
    <location>
        <begin position="60"/>
        <end position="81"/>
    </location>
</feature>
<dbReference type="GeneID" id="72431013"/>
<evidence type="ECO:0000313" key="2">
    <source>
        <dbReference type="EMBL" id="BAD80147.1"/>
    </source>
</evidence>
<dbReference type="KEGG" id="syc:syc1957_d"/>
<dbReference type="EMBL" id="AP008231">
    <property type="protein sequence ID" value="BAD80147.1"/>
    <property type="molecule type" value="Genomic_DNA"/>
</dbReference>
<gene>
    <name evidence="2" type="ordered locus">syc1957_d</name>
</gene>
<keyword evidence="1" id="KW-0472">Membrane</keyword>
<keyword evidence="1" id="KW-0812">Transmembrane</keyword>
<evidence type="ECO:0000256" key="1">
    <source>
        <dbReference type="SAM" id="Phobius"/>
    </source>
</evidence>
<name>A0A0H3K7Q9_SYNP6</name>
<protein>
    <recommendedName>
        <fullName evidence="4">Phosphate ABC transporter permease</fullName>
    </recommendedName>
</protein>
<organism evidence="2 3">
    <name type="scientific">Synechococcus sp. (strain ATCC 27144 / PCC 6301 / SAUG 1402/1)</name>
    <name type="common">Anacystis nidulans</name>
    <dbReference type="NCBI Taxonomy" id="269084"/>
    <lineage>
        <taxon>Bacteria</taxon>
        <taxon>Bacillati</taxon>
        <taxon>Cyanobacteriota</taxon>
        <taxon>Cyanophyceae</taxon>
        <taxon>Synechococcales</taxon>
        <taxon>Synechococcaceae</taxon>
        <taxon>Synechococcus</taxon>
    </lineage>
</organism>
<dbReference type="Proteomes" id="UP000001175">
    <property type="component" value="Chromosome"/>
</dbReference>
<evidence type="ECO:0000313" key="3">
    <source>
        <dbReference type="Proteomes" id="UP000001175"/>
    </source>
</evidence>
<evidence type="ECO:0008006" key="4">
    <source>
        <dbReference type="Google" id="ProtNLM"/>
    </source>
</evidence>
<sequence length="227" mass="26047">MLIPITEASTRQLIPAIATGPQYRYCWGKPQDFLRRLLISVIVAVAALLAETLAGVSGEIALVVGILGGFFWWWAPIAIAAQRNYRLRRYRYAAFWEGEIVDLYRSQARIGTEETVNSQGRLVLIDKVETRVNLELLDENDFELRLQVPIKNDYKKLRRGQLVQLLLFSNDPQLAKLEAYSDAYVPALDLWVSDYPYLSREAFKFTSARLISETEAARYDDRGRGRR</sequence>